<name>A0A1G4G890_9BACT</name>
<keyword evidence="2" id="KW-1185">Reference proteome</keyword>
<dbReference type="Gene3D" id="3.90.1140.10">
    <property type="entry name" value="Cyclic phosphodiesterase"/>
    <property type="match status" value="1"/>
</dbReference>
<gene>
    <name evidence="1" type="ORF">ING2E5A_1929</name>
</gene>
<dbReference type="Proteomes" id="UP000178485">
    <property type="component" value="Chromosome i"/>
</dbReference>
<proteinExistence type="predicted"/>
<accession>A0A1G4G890</accession>
<dbReference type="AlphaFoldDB" id="A0A1G4G890"/>
<dbReference type="KEGG" id="pmuc:ING2E5A_1929"/>
<dbReference type="STRING" id="1642646.ING2E5A_1929"/>
<dbReference type="SUPFAM" id="SSF55144">
    <property type="entry name" value="LigT-like"/>
    <property type="match status" value="1"/>
</dbReference>
<organism evidence="1 2">
    <name type="scientific">Petrimonas mucosa</name>
    <dbReference type="NCBI Taxonomy" id="1642646"/>
    <lineage>
        <taxon>Bacteria</taxon>
        <taxon>Pseudomonadati</taxon>
        <taxon>Bacteroidota</taxon>
        <taxon>Bacteroidia</taxon>
        <taxon>Bacteroidales</taxon>
        <taxon>Dysgonomonadaceae</taxon>
        <taxon>Petrimonas</taxon>
    </lineage>
</organism>
<dbReference type="EMBL" id="LT608328">
    <property type="protein sequence ID" value="SCM58708.1"/>
    <property type="molecule type" value="Genomic_DNA"/>
</dbReference>
<protein>
    <submittedName>
        <fullName evidence="1">Contig75, whole genome shotgun sequence</fullName>
    </submittedName>
</protein>
<evidence type="ECO:0000313" key="2">
    <source>
        <dbReference type="Proteomes" id="UP000178485"/>
    </source>
</evidence>
<dbReference type="RefSeq" id="WP_071137173.1">
    <property type="nucleotide sequence ID" value="NZ_LT608328.1"/>
</dbReference>
<reference evidence="2" key="1">
    <citation type="submission" date="2016-08" db="EMBL/GenBank/DDBJ databases">
        <authorList>
            <person name="Seilhamer J.J."/>
        </authorList>
    </citation>
    <scope>NUCLEOTIDE SEQUENCE [LARGE SCALE GENOMIC DNA]</scope>
</reference>
<evidence type="ECO:0000313" key="1">
    <source>
        <dbReference type="EMBL" id="SCM58708.1"/>
    </source>
</evidence>
<dbReference type="InterPro" id="IPR009097">
    <property type="entry name" value="Cyclic_Pdiesterase"/>
</dbReference>
<sequence length="178" mass="20499">MKSYLEIYVPIQFDEPWFVELRNALTGVPVRWQTGYYHITMAFLNETPANLDLLPILKKHLTVFPAPVLTFDKLDVLSTYSGMFIVHLTSTTIPDDFLLLTEAIRSNMKAVGCQIDSEFRLHVTLGRIIDKDLSLQNLQDLVSTVSLKPFTLMLSDVDYREFRGKTIYETKLSNNKTY</sequence>